<name>A0ABT8TKL9_9ACTN</name>
<feature type="transmembrane region" description="Helical" evidence="6">
    <location>
        <begin position="170"/>
        <end position="195"/>
    </location>
</feature>
<evidence type="ECO:0000256" key="3">
    <source>
        <dbReference type="ARBA" id="ARBA00022692"/>
    </source>
</evidence>
<dbReference type="Pfam" id="PF01810">
    <property type="entry name" value="LysE"/>
    <property type="match status" value="1"/>
</dbReference>
<keyword evidence="2" id="KW-1003">Cell membrane</keyword>
<feature type="transmembrane region" description="Helical" evidence="6">
    <location>
        <begin position="20"/>
        <end position="46"/>
    </location>
</feature>
<feature type="transmembrane region" description="Helical" evidence="6">
    <location>
        <begin position="89"/>
        <end position="113"/>
    </location>
</feature>
<feature type="transmembrane region" description="Helical" evidence="6">
    <location>
        <begin position="134"/>
        <end position="158"/>
    </location>
</feature>
<keyword evidence="5 6" id="KW-0472">Membrane</keyword>
<dbReference type="Proteomes" id="UP001168363">
    <property type="component" value="Unassembled WGS sequence"/>
</dbReference>
<dbReference type="EMBL" id="JAULSC010000001">
    <property type="protein sequence ID" value="MDO3394504.1"/>
    <property type="molecule type" value="Genomic_DNA"/>
</dbReference>
<reference evidence="7" key="1">
    <citation type="submission" date="2023-06" db="EMBL/GenBank/DDBJ databases">
        <title>Genome sequence of Nocardioides sp. SOB44.</title>
        <authorList>
            <person name="Zhang G."/>
        </authorList>
    </citation>
    <scope>NUCLEOTIDE SEQUENCE</scope>
    <source>
        <strain evidence="7">SOB44</strain>
    </source>
</reference>
<organism evidence="7 8">
    <name type="scientific">Nocardioides cremeus</name>
    <dbReference type="NCBI Taxonomy" id="3058044"/>
    <lineage>
        <taxon>Bacteria</taxon>
        <taxon>Bacillati</taxon>
        <taxon>Actinomycetota</taxon>
        <taxon>Actinomycetes</taxon>
        <taxon>Propionibacteriales</taxon>
        <taxon>Nocardioidaceae</taxon>
        <taxon>Nocardioides</taxon>
    </lineage>
</organism>
<accession>A0ABT8TKL9</accession>
<sequence>MRPTVNGWRRLTAAARIAGVLDVAVSGALTGLAIAVPVGAVGALLVTLASRAGWRVGAAAALGVASVDGVYAAVAVLAGAAVSTALVPIAGALEVAAGLVLLGVAALLALHALRPERPGAAAAQQARREPGPGAAYLLFLGMTALNPTTLVYFAAVVLGNRDLVDGATEGAVFVAAALVASAAWQLVLATSGALLGQALSGPRGRRLSGLVAAATVGGLALHTMLG</sequence>
<evidence type="ECO:0000313" key="8">
    <source>
        <dbReference type="Proteomes" id="UP001168363"/>
    </source>
</evidence>
<dbReference type="InterPro" id="IPR001123">
    <property type="entry name" value="LeuE-type"/>
</dbReference>
<gene>
    <name evidence="7" type="ORF">QWJ41_02095</name>
</gene>
<comment type="caution">
    <text evidence="7">The sequence shown here is derived from an EMBL/GenBank/DDBJ whole genome shotgun (WGS) entry which is preliminary data.</text>
</comment>
<keyword evidence="3 6" id="KW-0812">Transmembrane</keyword>
<dbReference type="RefSeq" id="WP_302705517.1">
    <property type="nucleotide sequence ID" value="NZ_JAULSC010000001.1"/>
</dbReference>
<keyword evidence="4 6" id="KW-1133">Transmembrane helix</keyword>
<feature type="transmembrane region" description="Helical" evidence="6">
    <location>
        <begin position="207"/>
        <end position="225"/>
    </location>
</feature>
<evidence type="ECO:0000256" key="1">
    <source>
        <dbReference type="ARBA" id="ARBA00004651"/>
    </source>
</evidence>
<comment type="subcellular location">
    <subcellularLocation>
        <location evidence="1">Cell membrane</location>
        <topology evidence="1">Multi-pass membrane protein</topology>
    </subcellularLocation>
</comment>
<evidence type="ECO:0000256" key="4">
    <source>
        <dbReference type="ARBA" id="ARBA00022989"/>
    </source>
</evidence>
<protein>
    <submittedName>
        <fullName evidence="7">LysE family transporter</fullName>
    </submittedName>
</protein>
<keyword evidence="8" id="KW-1185">Reference proteome</keyword>
<evidence type="ECO:0000256" key="2">
    <source>
        <dbReference type="ARBA" id="ARBA00022475"/>
    </source>
</evidence>
<proteinExistence type="predicted"/>
<evidence type="ECO:0000313" key="7">
    <source>
        <dbReference type="EMBL" id="MDO3394504.1"/>
    </source>
</evidence>
<feature type="transmembrane region" description="Helical" evidence="6">
    <location>
        <begin position="58"/>
        <end position="83"/>
    </location>
</feature>
<evidence type="ECO:0000256" key="5">
    <source>
        <dbReference type="ARBA" id="ARBA00023136"/>
    </source>
</evidence>
<evidence type="ECO:0000256" key="6">
    <source>
        <dbReference type="SAM" id="Phobius"/>
    </source>
</evidence>